<dbReference type="Proteomes" id="UP000623467">
    <property type="component" value="Unassembled WGS sequence"/>
</dbReference>
<name>A0A8H7D445_9AGAR</name>
<protein>
    <submittedName>
        <fullName evidence="1">Uncharacterized protein</fullName>
    </submittedName>
</protein>
<evidence type="ECO:0000313" key="2">
    <source>
        <dbReference type="Proteomes" id="UP000623467"/>
    </source>
</evidence>
<accession>A0A8H7D445</accession>
<sequence length="233" mass="25918">MSAILGLTLHYPPPALWASIQIALPCAERNWKRIMPTWVQRSHNLSLSISLSGNLRYLTHGISSRVWQHADRLKHLEISDDSSEGDEDEDHFDDRPSVVRLFSDMTPPSFRLPMLQALTVRSLSSNRGFGNEQILELLGLAPSIIQCTIDCRDLELDDVQMLVLPTLRQLILGDNGDDGILNCLSLPALQNLSLANDGCLIQRSSSLLGAISSSTQRTGHEFQIHDRGFRPAT</sequence>
<dbReference type="EMBL" id="JACAZH010000008">
    <property type="protein sequence ID" value="KAF7361494.1"/>
    <property type="molecule type" value="Genomic_DNA"/>
</dbReference>
<organism evidence="1 2">
    <name type="scientific">Mycena sanguinolenta</name>
    <dbReference type="NCBI Taxonomy" id="230812"/>
    <lineage>
        <taxon>Eukaryota</taxon>
        <taxon>Fungi</taxon>
        <taxon>Dikarya</taxon>
        <taxon>Basidiomycota</taxon>
        <taxon>Agaricomycotina</taxon>
        <taxon>Agaricomycetes</taxon>
        <taxon>Agaricomycetidae</taxon>
        <taxon>Agaricales</taxon>
        <taxon>Marasmiineae</taxon>
        <taxon>Mycenaceae</taxon>
        <taxon>Mycena</taxon>
    </lineage>
</organism>
<keyword evidence="2" id="KW-1185">Reference proteome</keyword>
<reference evidence="1" key="1">
    <citation type="submission" date="2020-05" db="EMBL/GenBank/DDBJ databases">
        <title>Mycena genomes resolve the evolution of fungal bioluminescence.</title>
        <authorList>
            <person name="Tsai I.J."/>
        </authorList>
    </citation>
    <scope>NUCLEOTIDE SEQUENCE</scope>
    <source>
        <strain evidence="1">160909Yilan</strain>
    </source>
</reference>
<dbReference type="AlphaFoldDB" id="A0A8H7D445"/>
<evidence type="ECO:0000313" key="1">
    <source>
        <dbReference type="EMBL" id="KAF7361494.1"/>
    </source>
</evidence>
<proteinExistence type="predicted"/>
<gene>
    <name evidence="1" type="ORF">MSAN_01182800</name>
</gene>
<comment type="caution">
    <text evidence="1">The sequence shown here is derived from an EMBL/GenBank/DDBJ whole genome shotgun (WGS) entry which is preliminary data.</text>
</comment>